<name>A0A915KNW6_ROMCU</name>
<proteinExistence type="predicted"/>
<evidence type="ECO:0000313" key="2">
    <source>
        <dbReference type="WBParaSite" id="nRc.2.0.1.t39745-RA"/>
    </source>
</evidence>
<sequence>MQNKNKTPKVAKNAKTKYCQWQFWINWVLKWACWNHAHLMNGKVFVVLQVLLKWWMGDHVNLAYDNLAYDNLAKTIWRMPIGHPVDGCIPILLVNLSDGATGCKKGTMFGNLGPWEEGSLSYSLSPMVCPDSAIGTAGGDCALLFQERKFPGVSPSPQDPVVEQNNILGSSGNSGWKAAVEGEVTLKILGELILVSTGDNSILREKGKLELIDLLVKNANLFIEVTRHIGRTATGLPPLPPPLVRQPPPIFSNSINTQEHYAAWAHTWGCQNDVSFFVEEFNIKQLIRTVPRYVQLAYPDGRALVFKALSATGEDWTAFFKHFDNTHTIVTTFDADNDWCALYTLVGPSFGTASQNAEPMVIPKIPMVDIF</sequence>
<dbReference type="Proteomes" id="UP000887565">
    <property type="component" value="Unplaced"/>
</dbReference>
<reference evidence="2" key="1">
    <citation type="submission" date="2022-11" db="UniProtKB">
        <authorList>
            <consortium name="WormBaseParasite"/>
        </authorList>
    </citation>
    <scope>IDENTIFICATION</scope>
</reference>
<dbReference type="AlphaFoldDB" id="A0A915KNW6"/>
<dbReference type="WBParaSite" id="nRc.2.0.1.t39745-RA">
    <property type="protein sequence ID" value="nRc.2.0.1.t39745-RA"/>
    <property type="gene ID" value="nRc.2.0.1.g39745"/>
</dbReference>
<accession>A0A915KNW6</accession>
<evidence type="ECO:0000313" key="1">
    <source>
        <dbReference type="Proteomes" id="UP000887565"/>
    </source>
</evidence>
<organism evidence="1 2">
    <name type="scientific">Romanomermis culicivorax</name>
    <name type="common">Nematode worm</name>
    <dbReference type="NCBI Taxonomy" id="13658"/>
    <lineage>
        <taxon>Eukaryota</taxon>
        <taxon>Metazoa</taxon>
        <taxon>Ecdysozoa</taxon>
        <taxon>Nematoda</taxon>
        <taxon>Enoplea</taxon>
        <taxon>Dorylaimia</taxon>
        <taxon>Mermithida</taxon>
        <taxon>Mermithoidea</taxon>
        <taxon>Mermithidae</taxon>
        <taxon>Romanomermis</taxon>
    </lineage>
</organism>
<keyword evidence="1" id="KW-1185">Reference proteome</keyword>
<protein>
    <submittedName>
        <fullName evidence="2">Uncharacterized protein</fullName>
    </submittedName>
</protein>